<accession>A0A101P253</accession>
<comment type="caution">
    <text evidence="7">The sequence shown here is derived from an EMBL/GenBank/DDBJ whole genome shotgun (WGS) entry which is preliminary data.</text>
</comment>
<evidence type="ECO:0000256" key="2">
    <source>
        <dbReference type="ARBA" id="ARBA00022723"/>
    </source>
</evidence>
<keyword evidence="6 7" id="KW-0223">Dioxygenase</keyword>
<dbReference type="RefSeq" id="WP_067127272.1">
    <property type="nucleotide sequence ID" value="NZ_KQ948214.1"/>
</dbReference>
<dbReference type="EMBL" id="LMWN01000033">
    <property type="protein sequence ID" value="KUN03540.1"/>
    <property type="molecule type" value="Genomic_DNA"/>
</dbReference>
<dbReference type="PANTHER" id="PTHR10543">
    <property type="entry name" value="BETA-CAROTENE DIOXYGENASE"/>
    <property type="match status" value="1"/>
</dbReference>
<dbReference type="PANTHER" id="PTHR10543:SF89">
    <property type="entry name" value="CAROTENOID 9,10(9',10')-CLEAVAGE DIOXYGENASE 1"/>
    <property type="match status" value="1"/>
</dbReference>
<organism evidence="7 8">
    <name type="scientific">Streptomyces yokosukanensis</name>
    <dbReference type="NCBI Taxonomy" id="67386"/>
    <lineage>
        <taxon>Bacteria</taxon>
        <taxon>Bacillati</taxon>
        <taxon>Actinomycetota</taxon>
        <taxon>Actinomycetes</taxon>
        <taxon>Kitasatosporales</taxon>
        <taxon>Streptomycetaceae</taxon>
        <taxon>Streptomyces</taxon>
    </lineage>
</organism>
<reference evidence="7 8" key="1">
    <citation type="submission" date="2015-10" db="EMBL/GenBank/DDBJ databases">
        <title>Draft genome sequence of Streptomyces yokosukanensis DSM 40224, type strain for the species Streptomyces yokosukanensis.</title>
        <authorList>
            <person name="Ruckert C."/>
            <person name="Winkler A."/>
            <person name="Kalinowski J."/>
            <person name="Kampfer P."/>
            <person name="Glaeser S."/>
        </authorList>
    </citation>
    <scope>NUCLEOTIDE SEQUENCE [LARGE SCALE GENOMIC DNA]</scope>
    <source>
        <strain evidence="7 8">DSM 40224</strain>
    </source>
</reference>
<keyword evidence="3 6" id="KW-0560">Oxidoreductase</keyword>
<evidence type="ECO:0000256" key="5">
    <source>
        <dbReference type="PIRSR" id="PIRSR604294-1"/>
    </source>
</evidence>
<dbReference type="STRING" id="67386.AQI95_23940"/>
<evidence type="ECO:0000256" key="1">
    <source>
        <dbReference type="ARBA" id="ARBA00006787"/>
    </source>
</evidence>
<feature type="binding site" evidence="5">
    <location>
        <position position="197"/>
    </location>
    <ligand>
        <name>Fe cation</name>
        <dbReference type="ChEBI" id="CHEBI:24875"/>
        <note>catalytic</note>
    </ligand>
</feature>
<feature type="binding site" evidence="5">
    <location>
        <position position="261"/>
    </location>
    <ligand>
        <name>Fe cation</name>
        <dbReference type="ChEBI" id="CHEBI:24875"/>
        <note>catalytic</note>
    </ligand>
</feature>
<keyword evidence="8" id="KW-1185">Reference proteome</keyword>
<feature type="binding site" evidence="5">
    <location>
        <position position="433"/>
    </location>
    <ligand>
        <name>Fe cation</name>
        <dbReference type="ChEBI" id="CHEBI:24875"/>
        <note>catalytic</note>
    </ligand>
</feature>
<dbReference type="GO" id="GO:0046872">
    <property type="term" value="F:metal ion binding"/>
    <property type="evidence" value="ECO:0007669"/>
    <property type="project" value="UniProtKB-KW"/>
</dbReference>
<comment type="cofactor">
    <cofactor evidence="5 6">
        <name>Fe(2+)</name>
        <dbReference type="ChEBI" id="CHEBI:29033"/>
    </cofactor>
    <text evidence="5 6">Binds 1 Fe(2+) ion per subunit.</text>
</comment>
<dbReference type="GO" id="GO:0016121">
    <property type="term" value="P:carotene catabolic process"/>
    <property type="evidence" value="ECO:0007669"/>
    <property type="project" value="TreeGrafter"/>
</dbReference>
<keyword evidence="4 5" id="KW-0408">Iron</keyword>
<evidence type="ECO:0000256" key="4">
    <source>
        <dbReference type="ARBA" id="ARBA00023004"/>
    </source>
</evidence>
<dbReference type="OrthoDB" id="6636843at2"/>
<comment type="similarity">
    <text evidence="1 6">Belongs to the carotenoid oxygenase family.</text>
</comment>
<keyword evidence="2 5" id="KW-0479">Metal-binding</keyword>
<evidence type="ECO:0000313" key="8">
    <source>
        <dbReference type="Proteomes" id="UP000053127"/>
    </source>
</evidence>
<feature type="binding site" evidence="5">
    <location>
        <position position="149"/>
    </location>
    <ligand>
        <name>Fe cation</name>
        <dbReference type="ChEBI" id="CHEBI:24875"/>
        <note>catalytic</note>
    </ligand>
</feature>
<protein>
    <recommendedName>
        <fullName evidence="6">Dioxygenase</fullName>
        <ecNumber evidence="6">1.13.11.-</ecNumber>
    </recommendedName>
</protein>
<evidence type="ECO:0000256" key="6">
    <source>
        <dbReference type="RuleBase" id="RU364048"/>
    </source>
</evidence>
<gene>
    <name evidence="7" type="ORF">AQI95_23940</name>
</gene>
<dbReference type="GO" id="GO:0010436">
    <property type="term" value="F:carotenoid dioxygenase activity"/>
    <property type="evidence" value="ECO:0007669"/>
    <property type="project" value="TreeGrafter"/>
</dbReference>
<proteinExistence type="inferred from homology"/>
<sequence length="445" mass="48952">MTTALPYFLAGNYAPVAGELTTHELPVTGAIPSELAGWYLRNGPNPHDAAGGHWFFGDGMIHGVRLDQGRAVSYRNRWVRTSTFTHGAQTEGPRGEDLTAGPANTHVVRHAGRLLALVESSYPYEITAELETVGSYDFGGRLRTAMTAHPKTCPTTGELHFFGFSRRAPFLTYHRADAAGDLVLTRPIDVPASTMMHDFSMTAKHVVFLDLPVVLSPVPPGSGLMPYRWDETYQARVGVLRRDDAHGEVRWLNVNPCYVFHTVNAYDEADSRIVLYVLRYLRRFDDEQAGHPHAATLWRWTIDLDAGSVHEEQLDDRAGEFPRIDDRKAGLPARCAHVTTTRTGADGQHGAITRYDLHTGATIGSHEFADGQVPGEAAFVPANDTPDGPGWLVSYVYNPTTDTSDLVILDAEELDAKPVATVHLPVRVPFGFHGNWIPDRPTVTG</sequence>
<dbReference type="EC" id="1.13.11.-" evidence="6"/>
<dbReference type="InterPro" id="IPR004294">
    <property type="entry name" value="Carotenoid_Oase"/>
</dbReference>
<dbReference type="AlphaFoldDB" id="A0A101P253"/>
<dbReference type="Proteomes" id="UP000053127">
    <property type="component" value="Unassembled WGS sequence"/>
</dbReference>
<dbReference type="Pfam" id="PF03055">
    <property type="entry name" value="RPE65"/>
    <property type="match status" value="1"/>
</dbReference>
<evidence type="ECO:0000256" key="3">
    <source>
        <dbReference type="ARBA" id="ARBA00023002"/>
    </source>
</evidence>
<name>A0A101P253_9ACTN</name>
<evidence type="ECO:0000313" key="7">
    <source>
        <dbReference type="EMBL" id="KUN03540.1"/>
    </source>
</evidence>